<comment type="similarity">
    <text evidence="1">Belongs to the oxygen-dependent FAD-linked oxidoreductase family.</text>
</comment>
<dbReference type="Pfam" id="PF08031">
    <property type="entry name" value="BBE"/>
    <property type="match status" value="1"/>
</dbReference>
<gene>
    <name evidence="6" type="ORF">K469DRAFT_734568</name>
</gene>
<dbReference type="InterPro" id="IPR006094">
    <property type="entry name" value="Oxid_FAD_bind_N"/>
</dbReference>
<feature type="chain" id="PRO_5025404682" description="FAD-binding PCMH-type domain-containing protein" evidence="4">
    <location>
        <begin position="21"/>
        <end position="728"/>
    </location>
</feature>
<dbReference type="InterPro" id="IPR012951">
    <property type="entry name" value="BBE"/>
</dbReference>
<accession>A0A6A6ET85</accession>
<evidence type="ECO:0000256" key="4">
    <source>
        <dbReference type="SAM" id="SignalP"/>
    </source>
</evidence>
<name>A0A6A6ET85_9PEZI</name>
<feature type="compositionally biased region" description="Basic and acidic residues" evidence="3">
    <location>
        <begin position="669"/>
        <end position="687"/>
    </location>
</feature>
<evidence type="ECO:0000313" key="7">
    <source>
        <dbReference type="Proteomes" id="UP000800200"/>
    </source>
</evidence>
<organism evidence="6 7">
    <name type="scientific">Zopfia rhizophila CBS 207.26</name>
    <dbReference type="NCBI Taxonomy" id="1314779"/>
    <lineage>
        <taxon>Eukaryota</taxon>
        <taxon>Fungi</taxon>
        <taxon>Dikarya</taxon>
        <taxon>Ascomycota</taxon>
        <taxon>Pezizomycotina</taxon>
        <taxon>Dothideomycetes</taxon>
        <taxon>Dothideomycetes incertae sedis</taxon>
        <taxon>Zopfiaceae</taxon>
        <taxon>Zopfia</taxon>
    </lineage>
</organism>
<keyword evidence="4" id="KW-0732">Signal</keyword>
<dbReference type="PROSITE" id="PS51387">
    <property type="entry name" value="FAD_PCMH"/>
    <property type="match status" value="1"/>
</dbReference>
<dbReference type="SUPFAM" id="SSF56176">
    <property type="entry name" value="FAD-binding/transporter-associated domain-like"/>
    <property type="match status" value="1"/>
</dbReference>
<feature type="signal peptide" evidence="4">
    <location>
        <begin position="1"/>
        <end position="20"/>
    </location>
</feature>
<dbReference type="Gene3D" id="3.30.465.10">
    <property type="match status" value="2"/>
</dbReference>
<evidence type="ECO:0000256" key="2">
    <source>
        <dbReference type="ARBA" id="ARBA00023002"/>
    </source>
</evidence>
<dbReference type="GO" id="GO:0016491">
    <property type="term" value="F:oxidoreductase activity"/>
    <property type="evidence" value="ECO:0007669"/>
    <property type="project" value="UniProtKB-KW"/>
</dbReference>
<feature type="region of interest" description="Disordered" evidence="3">
    <location>
        <begin position="660"/>
        <end position="728"/>
    </location>
</feature>
<dbReference type="PANTHER" id="PTHR13878">
    <property type="entry name" value="GULONOLACTONE OXIDASE"/>
    <property type="match status" value="1"/>
</dbReference>
<dbReference type="OrthoDB" id="9983560at2759"/>
<dbReference type="PANTHER" id="PTHR13878:SF91">
    <property type="entry name" value="FAD BINDING DOMAIN PROTEIN (AFU_ORTHOLOGUE AFUA_6G12070)-RELATED"/>
    <property type="match status" value="1"/>
</dbReference>
<dbReference type="Proteomes" id="UP000800200">
    <property type="component" value="Unassembled WGS sequence"/>
</dbReference>
<keyword evidence="7" id="KW-1185">Reference proteome</keyword>
<dbReference type="EMBL" id="ML994612">
    <property type="protein sequence ID" value="KAF2193948.1"/>
    <property type="molecule type" value="Genomic_DNA"/>
</dbReference>
<keyword evidence="2" id="KW-0560">Oxidoreductase</keyword>
<dbReference type="Pfam" id="PF01565">
    <property type="entry name" value="FAD_binding_4"/>
    <property type="match status" value="1"/>
</dbReference>
<reference evidence="6" key="1">
    <citation type="journal article" date="2020" name="Stud. Mycol.">
        <title>101 Dothideomycetes genomes: a test case for predicting lifestyles and emergence of pathogens.</title>
        <authorList>
            <person name="Haridas S."/>
            <person name="Albert R."/>
            <person name="Binder M."/>
            <person name="Bloem J."/>
            <person name="Labutti K."/>
            <person name="Salamov A."/>
            <person name="Andreopoulos B."/>
            <person name="Baker S."/>
            <person name="Barry K."/>
            <person name="Bills G."/>
            <person name="Bluhm B."/>
            <person name="Cannon C."/>
            <person name="Castanera R."/>
            <person name="Culley D."/>
            <person name="Daum C."/>
            <person name="Ezra D."/>
            <person name="Gonzalez J."/>
            <person name="Henrissat B."/>
            <person name="Kuo A."/>
            <person name="Liang C."/>
            <person name="Lipzen A."/>
            <person name="Lutzoni F."/>
            <person name="Magnuson J."/>
            <person name="Mondo S."/>
            <person name="Nolan M."/>
            <person name="Ohm R."/>
            <person name="Pangilinan J."/>
            <person name="Park H.-J."/>
            <person name="Ramirez L."/>
            <person name="Alfaro M."/>
            <person name="Sun H."/>
            <person name="Tritt A."/>
            <person name="Yoshinaga Y."/>
            <person name="Zwiers L.-H."/>
            <person name="Turgeon B."/>
            <person name="Goodwin S."/>
            <person name="Spatafora J."/>
            <person name="Crous P."/>
            <person name="Grigoriev I."/>
        </authorList>
    </citation>
    <scope>NUCLEOTIDE SEQUENCE</scope>
    <source>
        <strain evidence="6">CBS 207.26</strain>
    </source>
</reference>
<dbReference type="AlphaFoldDB" id="A0A6A6ET85"/>
<evidence type="ECO:0000313" key="6">
    <source>
        <dbReference type="EMBL" id="KAF2193948.1"/>
    </source>
</evidence>
<dbReference type="InterPro" id="IPR036318">
    <property type="entry name" value="FAD-bd_PCMH-like_sf"/>
</dbReference>
<dbReference type="InterPro" id="IPR050432">
    <property type="entry name" value="FAD-linked_Oxidoreductases_BP"/>
</dbReference>
<dbReference type="InterPro" id="IPR016169">
    <property type="entry name" value="FAD-bd_PCMH_sub2"/>
</dbReference>
<evidence type="ECO:0000259" key="5">
    <source>
        <dbReference type="PROSITE" id="PS51387"/>
    </source>
</evidence>
<feature type="domain" description="FAD-binding PCMH-type" evidence="5">
    <location>
        <begin position="126"/>
        <end position="308"/>
    </location>
</feature>
<sequence length="728" mass="79927">MRYLSAFISYLSSSSILVSASRSDCKCYPNDACWPSKSDWDAFNTSLSGALIQPIPPASVCYPSQHNHNEEACSIIRSQWFNSSWHAQDPISIDYPIWANNSCNPIFPNGTSVTGDPDAGKKGCSLGNYPVYVVNATSAEHVAEALKWAGSKNVRVVVKNTGHSFPGRSVGYGSLSIWTHNFRAIEYINDFKPISCPINGTQRAARLAAGITGVEAQAEMAKHDSIVVIGGNPSVGLVGWLTGGGHGALSTTYGMGADNLLEATIVTPTGEILTANPCQNSDLFFAIRGGGGGTYGVVLEVVVKAYSTPQTTFHTLAIGSPAPNVSKEYWDLIGFLHAEMPRLKAGGMQGYYFIVGPPATPTYSFLWGFYLYDKPNGTVEALMAPIEARLKKDAAFFTYQSNHTTAPTFWDVFKESQNELVATGGAAYGSRLLSPESLGDSERTAKVFKEIGPSNDPLKPNGPFSNPVLLGHMIASPNEPSYYPDAVSFHPAWRKTLAHFIVVEGWPEGVAPEIIRSVYTDITSNKTEPLRKLAPDTGAYFNECDSFEPEWQTAFFGPHYRRLRQIKEKYDPGAILWCRRCVGSEVYTEQEDGRLCRVKGYGPRDREKRVWGDYSEDVSAGSGWGKRKESGWNHKAIEDVNENDWHKRAEDGNEWKNAIDAVDGNPWHGRSEEGHSWARRSDGEERQIWSAGDGNEWGKREAQGQNWSPGDGQNWGPAVGAEDMERAN</sequence>
<proteinExistence type="inferred from homology"/>
<protein>
    <recommendedName>
        <fullName evidence="5">FAD-binding PCMH-type domain-containing protein</fullName>
    </recommendedName>
</protein>
<dbReference type="GO" id="GO:0071949">
    <property type="term" value="F:FAD binding"/>
    <property type="evidence" value="ECO:0007669"/>
    <property type="project" value="InterPro"/>
</dbReference>
<evidence type="ECO:0000256" key="3">
    <source>
        <dbReference type="SAM" id="MobiDB-lite"/>
    </source>
</evidence>
<dbReference type="InterPro" id="IPR016166">
    <property type="entry name" value="FAD-bd_PCMH"/>
</dbReference>
<evidence type="ECO:0000256" key="1">
    <source>
        <dbReference type="ARBA" id="ARBA00005466"/>
    </source>
</evidence>